<evidence type="ECO:0000256" key="6">
    <source>
        <dbReference type="ARBA" id="ARBA00047561"/>
    </source>
</evidence>
<dbReference type="InterPro" id="IPR006367">
    <property type="entry name" value="Sirohaem_synthase_N"/>
</dbReference>
<dbReference type="InterPro" id="IPR036291">
    <property type="entry name" value="NAD(P)-bd_dom_sf"/>
</dbReference>
<proteinExistence type="predicted"/>
<dbReference type="InterPro" id="IPR028161">
    <property type="entry name" value="Met8-like"/>
</dbReference>
<dbReference type="Pfam" id="PF13241">
    <property type="entry name" value="NAD_binding_7"/>
    <property type="match status" value="1"/>
</dbReference>
<comment type="catalytic activity">
    <reaction evidence="6">
        <text>precorrin-2 + NAD(+) = sirohydrochlorin + NADH + 2 H(+)</text>
        <dbReference type="Rhea" id="RHEA:15613"/>
        <dbReference type="ChEBI" id="CHEBI:15378"/>
        <dbReference type="ChEBI" id="CHEBI:57540"/>
        <dbReference type="ChEBI" id="CHEBI:57945"/>
        <dbReference type="ChEBI" id="CHEBI:58351"/>
        <dbReference type="ChEBI" id="CHEBI:58827"/>
        <dbReference type="EC" id="1.3.1.76"/>
    </reaction>
</comment>
<dbReference type="SUPFAM" id="SSF75615">
    <property type="entry name" value="Siroheme synthase middle domains-like"/>
    <property type="match status" value="1"/>
</dbReference>
<evidence type="ECO:0000313" key="7">
    <source>
        <dbReference type="EMBL" id="OGL43243.1"/>
    </source>
</evidence>
<dbReference type="InterPro" id="IPR042518">
    <property type="entry name" value="SirC_C"/>
</dbReference>
<keyword evidence="3" id="KW-0560">Oxidoreductase</keyword>
<dbReference type="Gene3D" id="3.40.50.720">
    <property type="entry name" value="NAD(P)-binding Rossmann-like Domain"/>
    <property type="match status" value="1"/>
</dbReference>
<dbReference type="EMBL" id="MGDD01000283">
    <property type="protein sequence ID" value="OGL43243.1"/>
    <property type="molecule type" value="Genomic_DNA"/>
</dbReference>
<dbReference type="EC" id="1.3.1.76" evidence="2"/>
<keyword evidence="4" id="KW-0520">NAD</keyword>
<sequence>MIENNMDSLFPIFLKLKNRNCLVIGGGKIGARKVEDLLQSGAIVTVISPEISPELNKINKEQDVNILERSYQSGDLKDFFLVIDATGDMEVAQQVVNEARNSGILVNVVDNPDFCDFYVPSIHRQGLLTLAASSGGASPSVVKQIRERWEKEFGPEYGIYLNACEKIRLELKDKIPDNPIKRQQLMRSITESNILQKCKTCDENQIVEIMR</sequence>
<evidence type="ECO:0000256" key="1">
    <source>
        <dbReference type="ARBA" id="ARBA00005010"/>
    </source>
</evidence>
<evidence type="ECO:0000256" key="3">
    <source>
        <dbReference type="ARBA" id="ARBA00023002"/>
    </source>
</evidence>
<evidence type="ECO:0000256" key="4">
    <source>
        <dbReference type="ARBA" id="ARBA00023027"/>
    </source>
</evidence>
<comment type="pathway">
    <text evidence="1">Porphyrin-containing compound metabolism; siroheme biosynthesis; sirohydrochlorin from precorrin-2: step 1/1.</text>
</comment>
<evidence type="ECO:0000313" key="8">
    <source>
        <dbReference type="Proteomes" id="UP000179266"/>
    </source>
</evidence>
<name>A0A1F7RNZ9_9BACT</name>
<dbReference type="GO" id="GO:0019354">
    <property type="term" value="P:siroheme biosynthetic process"/>
    <property type="evidence" value="ECO:0007669"/>
    <property type="project" value="UniProtKB-UniPathway"/>
</dbReference>
<dbReference type="PANTHER" id="PTHR35330">
    <property type="entry name" value="SIROHEME BIOSYNTHESIS PROTEIN MET8"/>
    <property type="match status" value="1"/>
</dbReference>
<dbReference type="NCBIfam" id="TIGR01470">
    <property type="entry name" value="cysG_Nterm"/>
    <property type="match status" value="1"/>
</dbReference>
<feature type="non-terminal residue" evidence="7">
    <location>
        <position position="211"/>
    </location>
</feature>
<organism evidence="7 8">
    <name type="scientific">Candidatus Schekmanbacteria bacterium RBG_13_48_7</name>
    <dbReference type="NCBI Taxonomy" id="1817878"/>
    <lineage>
        <taxon>Bacteria</taxon>
        <taxon>Candidatus Schekmaniibacteriota</taxon>
    </lineage>
</organism>
<reference evidence="7 8" key="1">
    <citation type="journal article" date="2016" name="Nat. Commun.">
        <title>Thousands of microbial genomes shed light on interconnected biogeochemical processes in an aquifer system.</title>
        <authorList>
            <person name="Anantharaman K."/>
            <person name="Brown C.T."/>
            <person name="Hug L.A."/>
            <person name="Sharon I."/>
            <person name="Castelle C.J."/>
            <person name="Probst A.J."/>
            <person name="Thomas B.C."/>
            <person name="Singh A."/>
            <person name="Wilkins M.J."/>
            <person name="Karaoz U."/>
            <person name="Brodie E.L."/>
            <person name="Williams K.H."/>
            <person name="Hubbard S.S."/>
            <person name="Banfield J.F."/>
        </authorList>
    </citation>
    <scope>NUCLEOTIDE SEQUENCE [LARGE SCALE GENOMIC DNA]</scope>
</reference>
<evidence type="ECO:0000256" key="5">
    <source>
        <dbReference type="ARBA" id="ARBA00023244"/>
    </source>
</evidence>
<comment type="caution">
    <text evidence="7">The sequence shown here is derived from an EMBL/GenBank/DDBJ whole genome shotgun (WGS) entry which is preliminary data.</text>
</comment>
<evidence type="ECO:0000256" key="2">
    <source>
        <dbReference type="ARBA" id="ARBA00012400"/>
    </source>
</evidence>
<dbReference type="AlphaFoldDB" id="A0A1F7RNZ9"/>
<protein>
    <recommendedName>
        <fullName evidence="2">precorrin-2 dehydrogenase</fullName>
        <ecNumber evidence="2">1.3.1.76</ecNumber>
    </recommendedName>
</protein>
<dbReference type="GO" id="GO:0043115">
    <property type="term" value="F:precorrin-2 dehydrogenase activity"/>
    <property type="evidence" value="ECO:0007669"/>
    <property type="project" value="UniProtKB-EC"/>
</dbReference>
<dbReference type="PANTHER" id="PTHR35330:SF1">
    <property type="entry name" value="SIROHEME BIOSYNTHESIS PROTEIN MET8"/>
    <property type="match status" value="1"/>
</dbReference>
<dbReference type="Proteomes" id="UP000179266">
    <property type="component" value="Unassembled WGS sequence"/>
</dbReference>
<accession>A0A1F7RNZ9</accession>
<dbReference type="SUPFAM" id="SSF51735">
    <property type="entry name" value="NAD(P)-binding Rossmann-fold domains"/>
    <property type="match status" value="1"/>
</dbReference>
<dbReference type="GO" id="GO:0004325">
    <property type="term" value="F:ferrochelatase activity"/>
    <property type="evidence" value="ECO:0007669"/>
    <property type="project" value="InterPro"/>
</dbReference>
<keyword evidence="5" id="KW-0627">Porphyrin biosynthesis</keyword>
<dbReference type="Gene3D" id="1.10.8.610">
    <property type="entry name" value="SirC, precorrin-2 dehydrogenase, C-terminal helical domain-like"/>
    <property type="match status" value="1"/>
</dbReference>
<dbReference type="UniPathway" id="UPA00262">
    <property type="reaction ID" value="UER00222"/>
</dbReference>
<gene>
    <name evidence="7" type="ORF">A2161_09615</name>
</gene>